<dbReference type="PANTHER" id="PTHR19278:SF9">
    <property type="entry name" value="URIDINE 5'-MONOPHOSPHATE SYNTHASE"/>
    <property type="match status" value="1"/>
</dbReference>
<evidence type="ECO:0000256" key="2">
    <source>
        <dbReference type="ARBA" id="ARBA00011971"/>
    </source>
</evidence>
<name>A0A381SY43_9ZZZZ</name>
<feature type="domain" description="Phosphoribosyltransferase" evidence="7">
    <location>
        <begin position="49"/>
        <end position="148"/>
    </location>
</feature>
<keyword evidence="4" id="KW-0808">Transferase</keyword>
<dbReference type="Gene3D" id="3.40.50.2020">
    <property type="match status" value="1"/>
</dbReference>
<dbReference type="CDD" id="cd06223">
    <property type="entry name" value="PRTases_typeI"/>
    <property type="match status" value="1"/>
</dbReference>
<dbReference type="HAMAP" id="MF_01208">
    <property type="entry name" value="PyrE"/>
    <property type="match status" value="1"/>
</dbReference>
<dbReference type="InterPro" id="IPR006273">
    <property type="entry name" value="Orotate_PRibTrfase_bac"/>
</dbReference>
<dbReference type="GO" id="GO:0044205">
    <property type="term" value="P:'de novo' UMP biosynthetic process"/>
    <property type="evidence" value="ECO:0007669"/>
    <property type="project" value="UniProtKB-UniPathway"/>
</dbReference>
<organism evidence="8">
    <name type="scientific">marine metagenome</name>
    <dbReference type="NCBI Taxonomy" id="408172"/>
    <lineage>
        <taxon>unclassified sequences</taxon>
        <taxon>metagenomes</taxon>
        <taxon>ecological metagenomes</taxon>
    </lineage>
</organism>
<evidence type="ECO:0000256" key="6">
    <source>
        <dbReference type="ARBA" id="ARBA00022975"/>
    </source>
</evidence>
<dbReference type="EMBL" id="UINC01003665">
    <property type="protein sequence ID" value="SVA08258.1"/>
    <property type="molecule type" value="Genomic_DNA"/>
</dbReference>
<dbReference type="InterPro" id="IPR000836">
    <property type="entry name" value="PRTase_dom"/>
</dbReference>
<reference evidence="8" key="1">
    <citation type="submission" date="2018-05" db="EMBL/GenBank/DDBJ databases">
        <authorList>
            <person name="Lanie J.A."/>
            <person name="Ng W.-L."/>
            <person name="Kazmierczak K.M."/>
            <person name="Andrzejewski T.M."/>
            <person name="Davidsen T.M."/>
            <person name="Wayne K.J."/>
            <person name="Tettelin H."/>
            <person name="Glass J.I."/>
            <person name="Rusch D."/>
            <person name="Podicherti R."/>
            <person name="Tsui H.-C.T."/>
            <person name="Winkler M.E."/>
        </authorList>
    </citation>
    <scope>NUCLEOTIDE SEQUENCE</scope>
</reference>
<dbReference type="UniPathway" id="UPA00070">
    <property type="reaction ID" value="UER00119"/>
</dbReference>
<dbReference type="InterPro" id="IPR023031">
    <property type="entry name" value="OPRT"/>
</dbReference>
<keyword evidence="6" id="KW-0665">Pyrimidine biosynthesis</keyword>
<dbReference type="NCBIfam" id="TIGR01367">
    <property type="entry name" value="pyrE_Therm"/>
    <property type="match status" value="1"/>
</dbReference>
<dbReference type="GO" id="GO:0019856">
    <property type="term" value="P:pyrimidine nucleobase biosynthetic process"/>
    <property type="evidence" value="ECO:0007669"/>
    <property type="project" value="InterPro"/>
</dbReference>
<dbReference type="InterPro" id="IPR029057">
    <property type="entry name" value="PRTase-like"/>
</dbReference>
<protein>
    <recommendedName>
        <fullName evidence="2">orotate phosphoribosyltransferase</fullName>
        <ecNumber evidence="2">2.4.2.10</ecNumber>
    </recommendedName>
</protein>
<keyword evidence="3" id="KW-0328">Glycosyltransferase</keyword>
<sequence>MDQDTILALFRRSGALLEGHFQLSSGLHSPGYLQCALVLQHPQEASLLGAEIAARVSQLKPEIVVSPALGGVVIGQEVARGLNTRAIFVERRDGAMALRRGFKLQRGERVLVVEDVVTTGRSTRETIEVVRGAGAEVVGVGAIVNRGGPAVSLDVDLQTLVSLSLPTYKPQDCPLCSTNEPLVQPGSRLKGSK</sequence>
<keyword evidence="5" id="KW-0460">Magnesium</keyword>
<evidence type="ECO:0000256" key="5">
    <source>
        <dbReference type="ARBA" id="ARBA00022842"/>
    </source>
</evidence>
<dbReference type="PANTHER" id="PTHR19278">
    <property type="entry name" value="OROTATE PHOSPHORIBOSYLTRANSFERASE"/>
    <property type="match status" value="1"/>
</dbReference>
<evidence type="ECO:0000256" key="3">
    <source>
        <dbReference type="ARBA" id="ARBA00022676"/>
    </source>
</evidence>
<evidence type="ECO:0000313" key="8">
    <source>
        <dbReference type="EMBL" id="SVA08258.1"/>
    </source>
</evidence>
<dbReference type="GO" id="GO:0004588">
    <property type="term" value="F:orotate phosphoribosyltransferase activity"/>
    <property type="evidence" value="ECO:0007669"/>
    <property type="project" value="UniProtKB-EC"/>
</dbReference>
<evidence type="ECO:0000256" key="1">
    <source>
        <dbReference type="ARBA" id="ARBA00004889"/>
    </source>
</evidence>
<evidence type="ECO:0000259" key="7">
    <source>
        <dbReference type="Pfam" id="PF00156"/>
    </source>
</evidence>
<dbReference type="EC" id="2.4.2.10" evidence="2"/>
<dbReference type="Pfam" id="PF00156">
    <property type="entry name" value="Pribosyltran"/>
    <property type="match status" value="1"/>
</dbReference>
<comment type="pathway">
    <text evidence="1">Pyrimidine metabolism; UMP biosynthesis via de novo pathway; UMP from orotate: step 1/2.</text>
</comment>
<dbReference type="AlphaFoldDB" id="A0A381SY43"/>
<evidence type="ECO:0000256" key="4">
    <source>
        <dbReference type="ARBA" id="ARBA00022679"/>
    </source>
</evidence>
<dbReference type="SUPFAM" id="SSF53271">
    <property type="entry name" value="PRTase-like"/>
    <property type="match status" value="1"/>
</dbReference>
<accession>A0A381SY43</accession>
<proteinExistence type="inferred from homology"/>
<gene>
    <name evidence="8" type="ORF">METZ01_LOCUS61112</name>
</gene>